<dbReference type="CDD" id="cd00063">
    <property type="entry name" value="FN3"/>
    <property type="match status" value="2"/>
</dbReference>
<dbReference type="PANTHER" id="PTHR44170">
    <property type="entry name" value="PROTEIN SIDEKICK"/>
    <property type="match status" value="1"/>
</dbReference>
<keyword evidence="3" id="KW-0472">Membrane</keyword>
<organism evidence="5">
    <name type="scientific">Capitella teleta</name>
    <name type="common">Polychaete worm</name>
    <dbReference type="NCBI Taxonomy" id="283909"/>
    <lineage>
        <taxon>Eukaryota</taxon>
        <taxon>Metazoa</taxon>
        <taxon>Spiralia</taxon>
        <taxon>Lophotrochozoa</taxon>
        <taxon>Annelida</taxon>
        <taxon>Polychaeta</taxon>
        <taxon>Sedentaria</taxon>
        <taxon>Scolecida</taxon>
        <taxon>Capitellidae</taxon>
        <taxon>Capitella</taxon>
    </lineage>
</organism>
<keyword evidence="3" id="KW-0812">Transmembrane</keyword>
<evidence type="ECO:0000313" key="6">
    <source>
        <dbReference type="EnsemblMetazoa" id="CapteP193232"/>
    </source>
</evidence>
<evidence type="ECO:0000256" key="3">
    <source>
        <dbReference type="SAM" id="Phobius"/>
    </source>
</evidence>
<evidence type="ECO:0000256" key="1">
    <source>
        <dbReference type="ARBA" id="ARBA00023157"/>
    </source>
</evidence>
<dbReference type="OrthoDB" id="6234674at2759"/>
<feature type="region of interest" description="Disordered" evidence="2">
    <location>
        <begin position="158"/>
        <end position="191"/>
    </location>
</feature>
<dbReference type="PANTHER" id="PTHR44170:SF32">
    <property type="entry name" value="PROTEIN TURTLE-LIKE PROTEIN"/>
    <property type="match status" value="1"/>
</dbReference>
<dbReference type="InterPro" id="IPR003961">
    <property type="entry name" value="FN3_dom"/>
</dbReference>
<reference evidence="6" key="3">
    <citation type="submission" date="2015-06" db="UniProtKB">
        <authorList>
            <consortium name="EnsemblMetazoa"/>
        </authorList>
    </citation>
    <scope>IDENTIFICATION</scope>
</reference>
<proteinExistence type="predicted"/>
<dbReference type="OMA" id="VAYYHID"/>
<dbReference type="AlphaFoldDB" id="R7UGW3"/>
<dbReference type="InterPro" id="IPR013783">
    <property type="entry name" value="Ig-like_fold"/>
</dbReference>
<dbReference type="GO" id="GO:0098609">
    <property type="term" value="P:cell-cell adhesion"/>
    <property type="evidence" value="ECO:0007669"/>
    <property type="project" value="TreeGrafter"/>
</dbReference>
<dbReference type="Proteomes" id="UP000014760">
    <property type="component" value="Unassembled WGS sequence"/>
</dbReference>
<evidence type="ECO:0000313" key="5">
    <source>
        <dbReference type="EMBL" id="ELU05784.1"/>
    </source>
</evidence>
<feature type="domain" description="Fibronectin type-III" evidence="4">
    <location>
        <begin position="61"/>
        <end position="158"/>
    </location>
</feature>
<keyword evidence="1" id="KW-1015">Disulfide bond</keyword>
<dbReference type="EMBL" id="AMQN01007709">
    <property type="status" value="NOT_ANNOTATED_CDS"/>
    <property type="molecule type" value="Genomic_DNA"/>
</dbReference>
<evidence type="ECO:0000313" key="7">
    <source>
        <dbReference type="Proteomes" id="UP000014760"/>
    </source>
</evidence>
<dbReference type="EMBL" id="KB301235">
    <property type="protein sequence ID" value="ELU05784.1"/>
    <property type="molecule type" value="Genomic_DNA"/>
</dbReference>
<keyword evidence="7" id="KW-1185">Reference proteome</keyword>
<dbReference type="Gene3D" id="2.60.40.10">
    <property type="entry name" value="Immunoglobulins"/>
    <property type="match status" value="3"/>
</dbReference>
<gene>
    <name evidence="5" type="ORF">CAPTEDRAFT_193232</name>
</gene>
<feature type="domain" description="Fibronectin type-III" evidence="4">
    <location>
        <begin position="186"/>
        <end position="281"/>
    </location>
</feature>
<dbReference type="STRING" id="283909.R7UGW3"/>
<evidence type="ECO:0000259" key="4">
    <source>
        <dbReference type="PROSITE" id="PS50853"/>
    </source>
</evidence>
<dbReference type="Pfam" id="PF00041">
    <property type="entry name" value="fn3"/>
    <property type="match status" value="2"/>
</dbReference>
<dbReference type="SMART" id="SM00060">
    <property type="entry name" value="FN3"/>
    <property type="match status" value="2"/>
</dbReference>
<protein>
    <recommendedName>
        <fullName evidence="4">Fibronectin type-III domain-containing protein</fullName>
    </recommendedName>
</protein>
<name>R7UGW3_CAPTE</name>
<accession>R7UGW3</accession>
<dbReference type="InterPro" id="IPR036179">
    <property type="entry name" value="Ig-like_dom_sf"/>
</dbReference>
<keyword evidence="3" id="KW-1133">Transmembrane helix</keyword>
<dbReference type="EnsemblMetazoa" id="CapteT193232">
    <property type="protein sequence ID" value="CapteP193232"/>
    <property type="gene ID" value="CapteG193232"/>
</dbReference>
<feature type="transmembrane region" description="Helical" evidence="3">
    <location>
        <begin position="292"/>
        <end position="317"/>
    </location>
</feature>
<reference evidence="5 7" key="2">
    <citation type="journal article" date="2013" name="Nature">
        <title>Insights into bilaterian evolution from three spiralian genomes.</title>
        <authorList>
            <person name="Simakov O."/>
            <person name="Marletaz F."/>
            <person name="Cho S.J."/>
            <person name="Edsinger-Gonzales E."/>
            <person name="Havlak P."/>
            <person name="Hellsten U."/>
            <person name="Kuo D.H."/>
            <person name="Larsson T."/>
            <person name="Lv J."/>
            <person name="Arendt D."/>
            <person name="Savage R."/>
            <person name="Osoegawa K."/>
            <person name="de Jong P."/>
            <person name="Grimwood J."/>
            <person name="Chapman J.A."/>
            <person name="Shapiro H."/>
            <person name="Aerts A."/>
            <person name="Otillar R.P."/>
            <person name="Terry A.Y."/>
            <person name="Boore J.L."/>
            <person name="Grigoriev I.V."/>
            <person name="Lindberg D.R."/>
            <person name="Seaver E.C."/>
            <person name="Weisblat D.A."/>
            <person name="Putnam N.H."/>
            <person name="Rokhsar D.S."/>
        </authorList>
    </citation>
    <scope>NUCLEOTIDE SEQUENCE</scope>
    <source>
        <strain evidence="5 7">I ESC-2004</strain>
    </source>
</reference>
<dbReference type="PROSITE" id="PS50853">
    <property type="entry name" value="FN3"/>
    <property type="match status" value="2"/>
</dbReference>
<dbReference type="InterPro" id="IPR036116">
    <property type="entry name" value="FN3_sf"/>
</dbReference>
<reference evidence="7" key="1">
    <citation type="submission" date="2012-12" db="EMBL/GenBank/DDBJ databases">
        <authorList>
            <person name="Hellsten U."/>
            <person name="Grimwood J."/>
            <person name="Chapman J.A."/>
            <person name="Shapiro H."/>
            <person name="Aerts A."/>
            <person name="Otillar R.P."/>
            <person name="Terry A.Y."/>
            <person name="Boore J.L."/>
            <person name="Simakov O."/>
            <person name="Marletaz F."/>
            <person name="Cho S.-J."/>
            <person name="Edsinger-Gonzales E."/>
            <person name="Havlak P."/>
            <person name="Kuo D.-H."/>
            <person name="Larsson T."/>
            <person name="Lv J."/>
            <person name="Arendt D."/>
            <person name="Savage R."/>
            <person name="Osoegawa K."/>
            <person name="de Jong P."/>
            <person name="Lindberg D.R."/>
            <person name="Seaver E.C."/>
            <person name="Weisblat D.A."/>
            <person name="Putnam N.H."/>
            <person name="Grigoriev I.V."/>
            <person name="Rokhsar D.S."/>
        </authorList>
    </citation>
    <scope>NUCLEOTIDE SEQUENCE</scope>
    <source>
        <strain evidence="7">I ESC-2004</strain>
    </source>
</reference>
<sequence length="361" mass="39641">MSLLSIQADGTFPSATKSLQDGGNLTIINLGKEDHGTYECVAKNLVTSVVTTALLIIELTTPHAPYNVTVQTTQTTAKISWLPGYDGGYAQHYVLWYKIDRPGSNEVWRTLRVIPLDTNSFTLYNLHRDTTYQFTVLSRNKEGDGYFSDIISARTRGFDSSNDDTNIGGYPYPPEKPQGRGGGPSPPYNLSVSPAGEGSLEALVLSWKKPTYSEVPITSYVIQYRTVGPWVPLATGISSSSTSYKWSAASHGVTYFFRMFSYSNSTHSNASSAVSYRAKDPLAEGVSITEGMIGGIVGGLLFLLVTVILAIVAVKIFNKRKQREKAMRYGNVKYFGPKQVEANKNSLRITEGDLTSPQLYY</sequence>
<dbReference type="SUPFAM" id="SSF48726">
    <property type="entry name" value="Immunoglobulin"/>
    <property type="match status" value="1"/>
</dbReference>
<evidence type="ECO:0000256" key="2">
    <source>
        <dbReference type="SAM" id="MobiDB-lite"/>
    </source>
</evidence>
<dbReference type="HOGENOM" id="CLU_767787_0_0_1"/>
<dbReference type="SUPFAM" id="SSF49265">
    <property type="entry name" value="Fibronectin type III"/>
    <property type="match status" value="2"/>
</dbReference>